<feature type="transmembrane region" description="Helical" evidence="2">
    <location>
        <begin position="151"/>
        <end position="172"/>
    </location>
</feature>
<dbReference type="InterPro" id="IPR002528">
    <property type="entry name" value="MATE_fam"/>
</dbReference>
<dbReference type="Pfam" id="PF01554">
    <property type="entry name" value="MatE"/>
    <property type="match status" value="2"/>
</dbReference>
<gene>
    <name evidence="3" type="ORF">OSTLU_27967</name>
</gene>
<dbReference type="OMA" id="CMLALEA"/>
<accession>A4S8U0</accession>
<feature type="transmembrane region" description="Helical" evidence="2">
    <location>
        <begin position="68"/>
        <end position="88"/>
    </location>
</feature>
<keyword evidence="4" id="KW-1185">Reference proteome</keyword>
<sequence length="485" mass="51733">MPPDESLEARDATKDVADDARASWWREELRAVAHICPPIMTQFGSQQLLMATQLVYCGNESREALTTMTIAATMWNMLWMAITGAGGTMDTLGSQAHGAGDARAVKSWALLTTCAITAFCVPANAILAAGKEIAIGVFKADKSRAGEIRDCALIMCGSFYPLAATLGLQKYLSVRRKVGAVGLTSVATLFVNIAFHHALVKQHKMGVIGSSIAMVAARAMNLAMLLAYVCVDERWWATGALDEWRSAKAAITRDMVARVAHLSTQGVIMVFGEAFSFEVTVVLAAQLGEVSLGAHMVMLNICTMTFMMGPMSFGTAASIRVGNLLGMRDPRGAKRSAWLITSMSLTFMAGCAFMILFAIKPIARLYTGNDPEITATLIKIAPYAAAFQIFDASLGCCNGILRACGKQAFIAKSNLASLWLCGLTSGALITFVGDEGVKGLWVGLMIGVGMAGSFLASVVYRLDWQHESFLATRAATNVFRGGAAL</sequence>
<feature type="transmembrane region" description="Helical" evidence="2">
    <location>
        <begin position="337"/>
        <end position="359"/>
    </location>
</feature>
<protein>
    <recommendedName>
        <fullName evidence="2">Protein DETOXIFICATION</fullName>
    </recommendedName>
    <alternativeName>
        <fullName evidence="2">Multidrug and toxic compound extrusion protein</fullName>
    </alternativeName>
</protein>
<organism evidence="3 4">
    <name type="scientific">Ostreococcus lucimarinus (strain CCE9901)</name>
    <dbReference type="NCBI Taxonomy" id="436017"/>
    <lineage>
        <taxon>Eukaryota</taxon>
        <taxon>Viridiplantae</taxon>
        <taxon>Chlorophyta</taxon>
        <taxon>Mamiellophyceae</taxon>
        <taxon>Mamiellales</taxon>
        <taxon>Bathycoccaceae</taxon>
        <taxon>Ostreococcus</taxon>
    </lineage>
</organism>
<comment type="caution">
    <text evidence="2">Lacks conserved residue(s) required for the propagation of feature annotation.</text>
</comment>
<dbReference type="AlphaFoldDB" id="A4S8U0"/>
<keyword evidence="2" id="KW-0812">Transmembrane</keyword>
<reference evidence="3 4" key="1">
    <citation type="journal article" date="2007" name="Proc. Natl. Acad. Sci. U.S.A.">
        <title>The tiny eukaryote Ostreococcus provides genomic insights into the paradox of plankton speciation.</title>
        <authorList>
            <person name="Palenik B."/>
            <person name="Grimwood J."/>
            <person name="Aerts A."/>
            <person name="Rouze P."/>
            <person name="Salamov A."/>
            <person name="Putnam N."/>
            <person name="Dupont C."/>
            <person name="Jorgensen R."/>
            <person name="Derelle E."/>
            <person name="Rombauts S."/>
            <person name="Zhou K."/>
            <person name="Otillar R."/>
            <person name="Merchant S.S."/>
            <person name="Podell S."/>
            <person name="Gaasterland T."/>
            <person name="Napoli C."/>
            <person name="Gendler K."/>
            <person name="Manuell A."/>
            <person name="Tai V."/>
            <person name="Vallon O."/>
            <person name="Piganeau G."/>
            <person name="Jancek S."/>
            <person name="Heijde M."/>
            <person name="Jabbari K."/>
            <person name="Bowler C."/>
            <person name="Lohr M."/>
            <person name="Robbens S."/>
            <person name="Werner G."/>
            <person name="Dubchak I."/>
            <person name="Pazour G.J."/>
            <person name="Ren Q."/>
            <person name="Paulsen I."/>
            <person name="Delwiche C."/>
            <person name="Schmutz J."/>
            <person name="Rokhsar D."/>
            <person name="Van de Peer Y."/>
            <person name="Moreau H."/>
            <person name="Grigoriev I.V."/>
        </authorList>
    </citation>
    <scope>NUCLEOTIDE SEQUENCE [LARGE SCALE GENOMIC DNA]</scope>
    <source>
        <strain evidence="3 4">CCE9901</strain>
    </source>
</reference>
<dbReference type="GeneID" id="5005992"/>
<feature type="transmembrane region" description="Helical" evidence="2">
    <location>
        <begin position="178"/>
        <end position="195"/>
    </location>
</feature>
<dbReference type="EMBL" id="CP000596">
    <property type="protein sequence ID" value="ABP00110.1"/>
    <property type="molecule type" value="Genomic_DNA"/>
</dbReference>
<name>A4S8U0_OSTLU</name>
<dbReference type="OrthoDB" id="543973at2759"/>
<feature type="transmembrane region" description="Helical" evidence="2">
    <location>
        <begin position="415"/>
        <end position="433"/>
    </location>
</feature>
<dbReference type="PANTHER" id="PTHR11206">
    <property type="entry name" value="MULTIDRUG RESISTANCE PROTEIN"/>
    <property type="match status" value="1"/>
</dbReference>
<evidence type="ECO:0000256" key="2">
    <source>
        <dbReference type="RuleBase" id="RU004914"/>
    </source>
</evidence>
<evidence type="ECO:0000313" key="4">
    <source>
        <dbReference type="Proteomes" id="UP000001568"/>
    </source>
</evidence>
<feature type="transmembrane region" description="Helical" evidence="2">
    <location>
        <begin position="207"/>
        <end position="229"/>
    </location>
</feature>
<evidence type="ECO:0000256" key="1">
    <source>
        <dbReference type="ARBA" id="ARBA00010199"/>
    </source>
</evidence>
<dbReference type="KEGG" id="olu:OSTLU_27967"/>
<dbReference type="STRING" id="436017.A4S8U0"/>
<keyword evidence="2" id="KW-1133">Transmembrane helix</keyword>
<dbReference type="GO" id="GO:0042910">
    <property type="term" value="F:xenobiotic transmembrane transporter activity"/>
    <property type="evidence" value="ECO:0007669"/>
    <property type="project" value="InterPro"/>
</dbReference>
<feature type="transmembrane region" description="Helical" evidence="2">
    <location>
        <begin position="297"/>
        <end position="317"/>
    </location>
</feature>
<dbReference type="RefSeq" id="XP_001421816.1">
    <property type="nucleotide sequence ID" value="XM_001421779.1"/>
</dbReference>
<dbReference type="HOGENOM" id="CLU_012893_1_2_1"/>
<dbReference type="eggNOG" id="KOG1347">
    <property type="taxonomic scope" value="Eukaryota"/>
</dbReference>
<proteinExistence type="inferred from homology"/>
<dbReference type="Proteomes" id="UP000001568">
    <property type="component" value="Chromosome 16"/>
</dbReference>
<dbReference type="GO" id="GO:0016020">
    <property type="term" value="C:membrane"/>
    <property type="evidence" value="ECO:0007669"/>
    <property type="project" value="InterPro"/>
</dbReference>
<feature type="transmembrane region" description="Helical" evidence="2">
    <location>
        <begin position="108"/>
        <end position="130"/>
    </location>
</feature>
<keyword evidence="2" id="KW-0472">Membrane</keyword>
<dbReference type="GO" id="GO:0015297">
    <property type="term" value="F:antiporter activity"/>
    <property type="evidence" value="ECO:0007669"/>
    <property type="project" value="InterPro"/>
</dbReference>
<comment type="similarity">
    <text evidence="1 2">Belongs to the multi antimicrobial extrusion (MATE) (TC 2.A.66.1) family.</text>
</comment>
<dbReference type="Gramene" id="ABP00110">
    <property type="protein sequence ID" value="ABP00110"/>
    <property type="gene ID" value="OSTLU_27967"/>
</dbReference>
<feature type="transmembrane region" description="Helical" evidence="2">
    <location>
        <begin position="439"/>
        <end position="460"/>
    </location>
</feature>
<evidence type="ECO:0000313" key="3">
    <source>
        <dbReference type="EMBL" id="ABP00110.1"/>
    </source>
</evidence>